<dbReference type="AlphaFoldDB" id="A0A9E7JLY2"/>
<evidence type="ECO:0000313" key="2">
    <source>
        <dbReference type="EMBL" id="URD85918.1"/>
    </source>
</evidence>
<accession>A0A9E7JLY2</accession>
<dbReference type="EMBL" id="CP097504">
    <property type="protein sequence ID" value="URD85918.1"/>
    <property type="molecule type" value="Genomic_DNA"/>
</dbReference>
<dbReference type="OrthoDB" id="1732187at2759"/>
<sequence length="93" mass="10633">MSCSNLTAMWASPKTCDLDHLSSRPYLAPSRLLRPRPRPRRPRRPACCLRPPRAPRSHRLREEHPEDHGSHEARVGGQGPPRSGGRRQWTTLL</sequence>
<organism evidence="2 3">
    <name type="scientific">Musa troglodytarum</name>
    <name type="common">fe'i banana</name>
    <dbReference type="NCBI Taxonomy" id="320322"/>
    <lineage>
        <taxon>Eukaryota</taxon>
        <taxon>Viridiplantae</taxon>
        <taxon>Streptophyta</taxon>
        <taxon>Embryophyta</taxon>
        <taxon>Tracheophyta</taxon>
        <taxon>Spermatophyta</taxon>
        <taxon>Magnoliopsida</taxon>
        <taxon>Liliopsida</taxon>
        <taxon>Zingiberales</taxon>
        <taxon>Musaceae</taxon>
        <taxon>Musa</taxon>
    </lineage>
</organism>
<feature type="region of interest" description="Disordered" evidence="1">
    <location>
        <begin position="20"/>
        <end position="93"/>
    </location>
</feature>
<name>A0A9E7JLY2_9LILI</name>
<evidence type="ECO:0000256" key="1">
    <source>
        <dbReference type="SAM" id="MobiDB-lite"/>
    </source>
</evidence>
<feature type="compositionally biased region" description="Basic and acidic residues" evidence="1">
    <location>
        <begin position="60"/>
        <end position="74"/>
    </location>
</feature>
<reference evidence="2" key="1">
    <citation type="submission" date="2022-05" db="EMBL/GenBank/DDBJ databases">
        <title>The Musa troglodytarum L. genome provides insights into the mechanism of non-climacteric behaviour and enrichment of carotenoids.</title>
        <authorList>
            <person name="Wang J."/>
        </authorList>
    </citation>
    <scope>NUCLEOTIDE SEQUENCE</scope>
    <source>
        <tissue evidence="2">Leaf</tissue>
    </source>
</reference>
<dbReference type="Proteomes" id="UP001055439">
    <property type="component" value="Chromosome 2"/>
</dbReference>
<feature type="compositionally biased region" description="Low complexity" evidence="1">
    <location>
        <begin position="23"/>
        <end position="32"/>
    </location>
</feature>
<proteinExistence type="predicted"/>
<gene>
    <name evidence="2" type="ORF">MUK42_32867</name>
</gene>
<keyword evidence="3" id="KW-1185">Reference proteome</keyword>
<protein>
    <submittedName>
        <fullName evidence="2">ATP synthase gamma chain</fullName>
    </submittedName>
</protein>
<feature type="compositionally biased region" description="Low complexity" evidence="1">
    <location>
        <begin position="80"/>
        <end position="93"/>
    </location>
</feature>
<evidence type="ECO:0000313" key="3">
    <source>
        <dbReference type="Proteomes" id="UP001055439"/>
    </source>
</evidence>
<feature type="compositionally biased region" description="Basic residues" evidence="1">
    <location>
        <begin position="33"/>
        <end position="44"/>
    </location>
</feature>